<protein>
    <submittedName>
        <fullName evidence="2">Uncharacterized protein</fullName>
    </submittedName>
</protein>
<gene>
    <name evidence="2" type="ORF">M406DRAFT_326868</name>
</gene>
<feature type="region of interest" description="Disordered" evidence="1">
    <location>
        <begin position="307"/>
        <end position="333"/>
    </location>
</feature>
<feature type="compositionally biased region" description="Polar residues" evidence="1">
    <location>
        <begin position="257"/>
        <end position="272"/>
    </location>
</feature>
<keyword evidence="3" id="KW-1185">Reference proteome</keyword>
<feature type="compositionally biased region" description="Basic residues" evidence="1">
    <location>
        <begin position="319"/>
        <end position="331"/>
    </location>
</feature>
<feature type="compositionally biased region" description="Basic and acidic residues" evidence="1">
    <location>
        <begin position="307"/>
        <end position="318"/>
    </location>
</feature>
<reference evidence="2" key="1">
    <citation type="journal article" date="2020" name="Phytopathology">
        <title>Genome sequence of the chestnut blight fungus Cryphonectria parasitica EP155: A fundamental resource for an archetypical invasive plant pathogen.</title>
        <authorList>
            <person name="Crouch J.A."/>
            <person name="Dawe A."/>
            <person name="Aerts A."/>
            <person name="Barry K."/>
            <person name="Churchill A.C.L."/>
            <person name="Grimwood J."/>
            <person name="Hillman B."/>
            <person name="Milgroom M.G."/>
            <person name="Pangilinan J."/>
            <person name="Smith M."/>
            <person name="Salamov A."/>
            <person name="Schmutz J."/>
            <person name="Yadav J."/>
            <person name="Grigoriev I.V."/>
            <person name="Nuss D."/>
        </authorList>
    </citation>
    <scope>NUCLEOTIDE SEQUENCE</scope>
    <source>
        <strain evidence="2">EP155</strain>
    </source>
</reference>
<dbReference type="Proteomes" id="UP000803844">
    <property type="component" value="Unassembled WGS sequence"/>
</dbReference>
<dbReference type="EMBL" id="MU032345">
    <property type="protein sequence ID" value="KAF3768359.1"/>
    <property type="molecule type" value="Genomic_DNA"/>
</dbReference>
<evidence type="ECO:0000313" key="3">
    <source>
        <dbReference type="Proteomes" id="UP000803844"/>
    </source>
</evidence>
<comment type="caution">
    <text evidence="2">The sequence shown here is derived from an EMBL/GenBank/DDBJ whole genome shotgun (WGS) entry which is preliminary data.</text>
</comment>
<organism evidence="2 3">
    <name type="scientific">Cryphonectria parasitica (strain ATCC 38755 / EP155)</name>
    <dbReference type="NCBI Taxonomy" id="660469"/>
    <lineage>
        <taxon>Eukaryota</taxon>
        <taxon>Fungi</taxon>
        <taxon>Dikarya</taxon>
        <taxon>Ascomycota</taxon>
        <taxon>Pezizomycotina</taxon>
        <taxon>Sordariomycetes</taxon>
        <taxon>Sordariomycetidae</taxon>
        <taxon>Diaporthales</taxon>
        <taxon>Cryphonectriaceae</taxon>
        <taxon>Cryphonectria-Endothia species complex</taxon>
        <taxon>Cryphonectria</taxon>
    </lineage>
</organism>
<name>A0A9P4Y8H6_CRYP1</name>
<evidence type="ECO:0000256" key="1">
    <source>
        <dbReference type="SAM" id="MobiDB-lite"/>
    </source>
</evidence>
<feature type="compositionally biased region" description="Basic residues" evidence="1">
    <location>
        <begin position="238"/>
        <end position="249"/>
    </location>
</feature>
<proteinExistence type="predicted"/>
<accession>A0A9P4Y8H6</accession>
<dbReference type="AlphaFoldDB" id="A0A9P4Y8H6"/>
<evidence type="ECO:0000313" key="2">
    <source>
        <dbReference type="EMBL" id="KAF3768359.1"/>
    </source>
</evidence>
<dbReference type="GeneID" id="63837273"/>
<dbReference type="RefSeq" id="XP_040779320.1">
    <property type="nucleotide sequence ID" value="XM_040920144.1"/>
</dbReference>
<feature type="region of interest" description="Disordered" evidence="1">
    <location>
        <begin position="77"/>
        <end position="274"/>
    </location>
</feature>
<sequence length="394" mass="43418">MAHEVKLVEQSILIDAGLATIDNFANPVEWPQISFEICGKSLSEVDPHERHPYSVPSAPYIDEPLFPVLVNNQPAEDAVFEQPPANNRGTPDHKRKRGPEEGEASELQLAISDEQPGSQKRRRVMKKEIPSQPPAEIKGTSGYKRKRGSEGDDHGQPPLATPEGQPGPQKRRRMIGKEIQSQPPVSSRPAPAGVASGSKRKRRSDMDCEAQPVPDEPEAKKRKVVREEITAANVASRRDRRTRTRHSSRAKPAALRESSQQRMQPSPTTLTPRVTRARRRQLSGADAQLLQLGQDGRADVQVQTDRIQRDAPEAATERPRHRRSAGTKTRGRVQPATSLYIQVSPIFEGRVQPVTFLNPIAARRDWKADKLACEACVPVILTGSGAAGDSLVGQ</sequence>
<dbReference type="OrthoDB" id="5240270at2759"/>